<keyword evidence="4" id="KW-1185">Reference proteome</keyword>
<feature type="coiled-coil region" evidence="1">
    <location>
        <begin position="263"/>
        <end position="349"/>
    </location>
</feature>
<dbReference type="GeneID" id="39738247"/>
<protein>
    <submittedName>
        <fullName evidence="3">Uncharacterized protein</fullName>
    </submittedName>
</protein>
<name>A0A1J1HHK4_PLARL</name>
<dbReference type="Proteomes" id="UP000220158">
    <property type="component" value="Chromosome 13"/>
</dbReference>
<dbReference type="VEuPathDB" id="PlasmoDB:PRELSG_1331400"/>
<feature type="coiled-coil region" evidence="1">
    <location>
        <begin position="400"/>
        <end position="427"/>
    </location>
</feature>
<sequence>MLQFKQGYSKKGSEENNSPRDSDEEKSVEFLTKKIRDLELQLEYEINHNDTEISERDETIKKLEERINQLENSKNSEDKDEAILNMSEKLLILSNKYDALVKESKLQEEELKHLKNKKKYRNDKTNEFVMTLKRQNEEFKKDYDILSEKYSQLLKKYDSLKNVHNSLQEQYNENKKQMEIIRKEKINEGFDENSALKILNLGNDLLYKRNINKDKDELNTLKLELEYKEMIIQKLIKKSLNEGRINKQNTDYNEIIRSNEKKIDELYKKYLDSQSDNDKLKKQINNLNNDIKQLKEENSSLLNTTIKLRDIKKKGSNDEFHINQFDDLLNNLLKENSNLNEEISKQKKKHMADTYYFNKELEMIKNDKFKIIEKFDNKKIKNIPHLFQPVNLTVNMKDDKSDCLEENQNLKNNLDICKDDYNLMNSRCKLNKPIITDDLAHIYIQDYMEKVQNKK</sequence>
<feature type="coiled-coil region" evidence="1">
    <location>
        <begin position="53"/>
        <end position="188"/>
    </location>
</feature>
<accession>A0A1J1HHK4</accession>
<dbReference type="RefSeq" id="XP_028535952.1">
    <property type="nucleotide sequence ID" value="XM_028678847.1"/>
</dbReference>
<evidence type="ECO:0000313" key="4">
    <source>
        <dbReference type="Proteomes" id="UP000220158"/>
    </source>
</evidence>
<feature type="region of interest" description="Disordered" evidence="2">
    <location>
        <begin position="1"/>
        <end position="28"/>
    </location>
</feature>
<dbReference type="OrthoDB" id="375923at2759"/>
<gene>
    <name evidence="3" type="ORF">PRELSG_1331400</name>
</gene>
<dbReference type="AlphaFoldDB" id="A0A1J1HHK4"/>
<dbReference type="EMBL" id="LN835308">
    <property type="protein sequence ID" value="CRH03946.1"/>
    <property type="molecule type" value="Genomic_DNA"/>
</dbReference>
<evidence type="ECO:0000256" key="2">
    <source>
        <dbReference type="SAM" id="MobiDB-lite"/>
    </source>
</evidence>
<keyword evidence="1" id="KW-0175">Coiled coil</keyword>
<proteinExistence type="predicted"/>
<dbReference type="KEGG" id="prel:PRELSG_1331400"/>
<reference evidence="3 4" key="1">
    <citation type="submission" date="2015-04" db="EMBL/GenBank/DDBJ databases">
        <authorList>
            <consortium name="Pathogen Informatics"/>
        </authorList>
    </citation>
    <scope>NUCLEOTIDE SEQUENCE [LARGE SCALE GENOMIC DNA]</scope>
    <source>
        <strain evidence="3 4">SGS1</strain>
    </source>
</reference>
<feature type="compositionally biased region" description="Basic and acidic residues" evidence="2">
    <location>
        <begin position="11"/>
        <end position="28"/>
    </location>
</feature>
<evidence type="ECO:0000313" key="3">
    <source>
        <dbReference type="EMBL" id="CRH03946.1"/>
    </source>
</evidence>
<evidence type="ECO:0000256" key="1">
    <source>
        <dbReference type="SAM" id="Coils"/>
    </source>
</evidence>
<organism evidence="3 4">
    <name type="scientific">Plasmodium relictum</name>
    <dbReference type="NCBI Taxonomy" id="85471"/>
    <lineage>
        <taxon>Eukaryota</taxon>
        <taxon>Sar</taxon>
        <taxon>Alveolata</taxon>
        <taxon>Apicomplexa</taxon>
        <taxon>Aconoidasida</taxon>
        <taxon>Haemosporida</taxon>
        <taxon>Plasmodiidae</taxon>
        <taxon>Plasmodium</taxon>
        <taxon>Plasmodium (Haemamoeba)</taxon>
    </lineage>
</organism>